<sequence length="62" mass="7658">CSFSALQIFRHELNEKYCWYWRVEYVLFHVTHYESPVPNYSPTPEVHFHCNINFNTLLFMEE</sequence>
<dbReference type="EMBL" id="KN818284">
    <property type="protein sequence ID" value="KIL61475.1"/>
    <property type="molecule type" value="Genomic_DNA"/>
</dbReference>
<dbReference type="AlphaFoldDB" id="A0A0C2SEK5"/>
<accession>A0A0C2SEK5</accession>
<dbReference type="Proteomes" id="UP000054549">
    <property type="component" value="Unassembled WGS sequence"/>
</dbReference>
<dbReference type="HOGENOM" id="CLU_2910176_0_0_1"/>
<proteinExistence type="predicted"/>
<evidence type="ECO:0000313" key="1">
    <source>
        <dbReference type="EMBL" id="KIL61475.1"/>
    </source>
</evidence>
<gene>
    <name evidence="1" type="ORF">M378DRAFT_82539</name>
</gene>
<organism evidence="1 2">
    <name type="scientific">Amanita muscaria (strain Koide BX008)</name>
    <dbReference type="NCBI Taxonomy" id="946122"/>
    <lineage>
        <taxon>Eukaryota</taxon>
        <taxon>Fungi</taxon>
        <taxon>Dikarya</taxon>
        <taxon>Basidiomycota</taxon>
        <taxon>Agaricomycotina</taxon>
        <taxon>Agaricomycetes</taxon>
        <taxon>Agaricomycetidae</taxon>
        <taxon>Agaricales</taxon>
        <taxon>Pluteineae</taxon>
        <taxon>Amanitaceae</taxon>
        <taxon>Amanita</taxon>
    </lineage>
</organism>
<dbReference type="InParanoid" id="A0A0C2SEK5"/>
<reference evidence="1 2" key="1">
    <citation type="submission" date="2014-04" db="EMBL/GenBank/DDBJ databases">
        <title>Evolutionary Origins and Diversification of the Mycorrhizal Mutualists.</title>
        <authorList>
            <consortium name="DOE Joint Genome Institute"/>
            <consortium name="Mycorrhizal Genomics Consortium"/>
            <person name="Kohler A."/>
            <person name="Kuo A."/>
            <person name="Nagy L.G."/>
            <person name="Floudas D."/>
            <person name="Copeland A."/>
            <person name="Barry K.W."/>
            <person name="Cichocki N."/>
            <person name="Veneault-Fourrey C."/>
            <person name="LaButti K."/>
            <person name="Lindquist E.A."/>
            <person name="Lipzen A."/>
            <person name="Lundell T."/>
            <person name="Morin E."/>
            <person name="Murat C."/>
            <person name="Riley R."/>
            <person name="Ohm R."/>
            <person name="Sun H."/>
            <person name="Tunlid A."/>
            <person name="Henrissat B."/>
            <person name="Grigoriev I.V."/>
            <person name="Hibbett D.S."/>
            <person name="Martin F."/>
        </authorList>
    </citation>
    <scope>NUCLEOTIDE SEQUENCE [LARGE SCALE GENOMIC DNA]</scope>
    <source>
        <strain evidence="1 2">Koide BX008</strain>
    </source>
</reference>
<evidence type="ECO:0000313" key="2">
    <source>
        <dbReference type="Proteomes" id="UP000054549"/>
    </source>
</evidence>
<protein>
    <submittedName>
        <fullName evidence="1">Uncharacterized protein</fullName>
    </submittedName>
</protein>
<keyword evidence="2" id="KW-1185">Reference proteome</keyword>
<name>A0A0C2SEK5_AMAMK</name>
<feature type="non-terminal residue" evidence="1">
    <location>
        <position position="1"/>
    </location>
</feature>